<dbReference type="GO" id="GO:0140359">
    <property type="term" value="F:ABC-type transporter activity"/>
    <property type="evidence" value="ECO:0007669"/>
    <property type="project" value="InterPro"/>
</dbReference>
<evidence type="ECO:0000259" key="9">
    <source>
        <dbReference type="PROSITE" id="PS50893"/>
    </source>
</evidence>
<dbReference type="Pfam" id="PF01061">
    <property type="entry name" value="ABC2_membrane"/>
    <property type="match status" value="1"/>
</dbReference>
<dbReference type="PANTHER" id="PTHR48041:SF139">
    <property type="entry name" value="PROTEIN SCARLET"/>
    <property type="match status" value="1"/>
</dbReference>
<keyword evidence="3 8" id="KW-0812">Transmembrane</keyword>
<name>A0A2P6TQA5_CHLSO</name>
<gene>
    <name evidence="10" type="ORF">C2E21_5282</name>
</gene>
<keyword evidence="5" id="KW-0067">ATP-binding</keyword>
<dbReference type="InterPro" id="IPR013525">
    <property type="entry name" value="ABC2_TM"/>
</dbReference>
<feature type="domain" description="ABC transporter" evidence="9">
    <location>
        <begin position="9"/>
        <end position="256"/>
    </location>
</feature>
<evidence type="ECO:0000256" key="7">
    <source>
        <dbReference type="ARBA" id="ARBA00023136"/>
    </source>
</evidence>
<dbReference type="InterPro" id="IPR003593">
    <property type="entry name" value="AAA+_ATPase"/>
</dbReference>
<dbReference type="SUPFAM" id="SSF52540">
    <property type="entry name" value="P-loop containing nucleoside triphosphate hydrolases"/>
    <property type="match status" value="1"/>
</dbReference>
<feature type="transmembrane region" description="Helical" evidence="8">
    <location>
        <begin position="593"/>
        <end position="618"/>
    </location>
</feature>
<dbReference type="OrthoDB" id="66620at2759"/>
<evidence type="ECO:0000256" key="1">
    <source>
        <dbReference type="ARBA" id="ARBA00004141"/>
    </source>
</evidence>
<feature type="transmembrane region" description="Helical" evidence="8">
    <location>
        <begin position="372"/>
        <end position="395"/>
    </location>
</feature>
<dbReference type="InterPro" id="IPR003439">
    <property type="entry name" value="ABC_transporter-like_ATP-bd"/>
</dbReference>
<evidence type="ECO:0000256" key="6">
    <source>
        <dbReference type="ARBA" id="ARBA00022989"/>
    </source>
</evidence>
<dbReference type="AlphaFoldDB" id="A0A2P6TQA5"/>
<sequence length="624" mass="67116">MQLDGAVDVTFQGLTFTVQPRGGGEPVQILKGLSGAVRGGRCLAIMGASGAGKTTLLDVLAGHTYTGEIGGQVLVNGKPRHLKSFLRISSYVQQRDVLMASATVRDAITTAALLKLPRSMPAEEKRARVDSVLADLELEGCQHTLIGDELLNMKGISGGQRRRVSVGIELVKQPQILFLDEPTSGLDSEMAVSMMETLLRLARGGRTVCVTIHQPNSIITSMFDDFMLLVGGRAAYAGPWSGAVDHFAAAGFPCPQYVNPTDHFLSVLRDDKAAAAVVEAYAASAPALALCSPEASSDGECEGKGKPAGTELDVEAGLGGKEGTLQASKAALARTASDAAALVEEERPRVPFTFQTWVLSLRMLRNWGRNPMMLAAEAVQYLFLAVFVGLVYLQLSDSVATGVPDRLSSLWFMLAVLSFTPAYTAAVAWDSERLLLRREVGQGMYSPAAWFAAKTTTVFPVQVVQTTLFCVITYWMVGYSSDAGRFFIYVALLNMFQLTSETIGQLCALCTGASMYAVILLTFVLLLLMTFTGFLVSAIPVYFKWIKWISYLNYTYAALVENEFGGATFYTDDGTAVHGTSLIPASVNNGLSVLANAMVALGLMVGTRVLAFLVLLVMHRLKRI</sequence>
<keyword evidence="6 8" id="KW-1133">Transmembrane helix</keyword>
<dbReference type="Proteomes" id="UP000239899">
    <property type="component" value="Unassembled WGS sequence"/>
</dbReference>
<dbReference type="CDD" id="cd03213">
    <property type="entry name" value="ABCG_EPDR"/>
    <property type="match status" value="1"/>
</dbReference>
<protein>
    <submittedName>
        <fullName evidence="10">ABC2 type transporter superfamily</fullName>
    </submittedName>
</protein>
<dbReference type="GO" id="GO:0016020">
    <property type="term" value="C:membrane"/>
    <property type="evidence" value="ECO:0007669"/>
    <property type="project" value="UniProtKB-SubCell"/>
</dbReference>
<evidence type="ECO:0000256" key="8">
    <source>
        <dbReference type="SAM" id="Phobius"/>
    </source>
</evidence>
<organism evidence="10 11">
    <name type="scientific">Chlorella sorokiniana</name>
    <name type="common">Freshwater green alga</name>
    <dbReference type="NCBI Taxonomy" id="3076"/>
    <lineage>
        <taxon>Eukaryota</taxon>
        <taxon>Viridiplantae</taxon>
        <taxon>Chlorophyta</taxon>
        <taxon>core chlorophytes</taxon>
        <taxon>Trebouxiophyceae</taxon>
        <taxon>Chlorellales</taxon>
        <taxon>Chlorellaceae</taxon>
        <taxon>Chlorella clade</taxon>
        <taxon>Chlorella</taxon>
    </lineage>
</organism>
<dbReference type="SMART" id="SM00382">
    <property type="entry name" value="AAA"/>
    <property type="match status" value="1"/>
</dbReference>
<dbReference type="InterPro" id="IPR043926">
    <property type="entry name" value="ABCG_dom"/>
</dbReference>
<feature type="transmembrane region" description="Helical" evidence="8">
    <location>
        <begin position="407"/>
        <end position="429"/>
    </location>
</feature>
<evidence type="ECO:0000256" key="3">
    <source>
        <dbReference type="ARBA" id="ARBA00022692"/>
    </source>
</evidence>
<evidence type="ECO:0000256" key="4">
    <source>
        <dbReference type="ARBA" id="ARBA00022741"/>
    </source>
</evidence>
<dbReference type="InterPro" id="IPR050352">
    <property type="entry name" value="ABCG_transporters"/>
</dbReference>
<dbReference type="Gene3D" id="3.40.50.300">
    <property type="entry name" value="P-loop containing nucleotide triphosphate hydrolases"/>
    <property type="match status" value="1"/>
</dbReference>
<reference evidence="10 11" key="1">
    <citation type="journal article" date="2018" name="Plant J.">
        <title>Genome sequences of Chlorella sorokiniana UTEX 1602 and Micractinium conductrix SAG 241.80: implications to maltose excretion by a green alga.</title>
        <authorList>
            <person name="Arriola M.B."/>
            <person name="Velmurugan N."/>
            <person name="Zhang Y."/>
            <person name="Plunkett M.H."/>
            <person name="Hondzo H."/>
            <person name="Barney B.M."/>
        </authorList>
    </citation>
    <scope>NUCLEOTIDE SEQUENCE [LARGE SCALE GENOMIC DNA]</scope>
    <source>
        <strain evidence="11">UTEX 1602</strain>
    </source>
</reference>
<evidence type="ECO:0000256" key="2">
    <source>
        <dbReference type="ARBA" id="ARBA00022448"/>
    </source>
</evidence>
<feature type="transmembrane region" description="Helical" evidence="8">
    <location>
        <begin position="516"/>
        <end position="543"/>
    </location>
</feature>
<evidence type="ECO:0000313" key="11">
    <source>
        <dbReference type="Proteomes" id="UP000239899"/>
    </source>
</evidence>
<dbReference type="PROSITE" id="PS00211">
    <property type="entry name" value="ABC_TRANSPORTER_1"/>
    <property type="match status" value="1"/>
</dbReference>
<evidence type="ECO:0000313" key="10">
    <source>
        <dbReference type="EMBL" id="PRW56210.1"/>
    </source>
</evidence>
<dbReference type="Pfam" id="PF00005">
    <property type="entry name" value="ABC_tran"/>
    <property type="match status" value="1"/>
</dbReference>
<keyword evidence="2" id="KW-0813">Transport</keyword>
<accession>A0A2P6TQA5</accession>
<dbReference type="InterPro" id="IPR027417">
    <property type="entry name" value="P-loop_NTPase"/>
</dbReference>
<proteinExistence type="predicted"/>
<comment type="subcellular location">
    <subcellularLocation>
        <location evidence="1">Membrane</location>
        <topology evidence="1">Multi-pass membrane protein</topology>
    </subcellularLocation>
</comment>
<keyword evidence="7 8" id="KW-0472">Membrane</keyword>
<keyword evidence="4" id="KW-0547">Nucleotide-binding</keyword>
<feature type="transmembrane region" description="Helical" evidence="8">
    <location>
        <begin position="486"/>
        <end position="509"/>
    </location>
</feature>
<dbReference type="GO" id="GO:0016887">
    <property type="term" value="F:ATP hydrolysis activity"/>
    <property type="evidence" value="ECO:0007669"/>
    <property type="project" value="InterPro"/>
</dbReference>
<dbReference type="PROSITE" id="PS50893">
    <property type="entry name" value="ABC_TRANSPORTER_2"/>
    <property type="match status" value="1"/>
</dbReference>
<dbReference type="PANTHER" id="PTHR48041">
    <property type="entry name" value="ABC TRANSPORTER G FAMILY MEMBER 28"/>
    <property type="match status" value="1"/>
</dbReference>
<keyword evidence="11" id="KW-1185">Reference proteome</keyword>
<evidence type="ECO:0000256" key="5">
    <source>
        <dbReference type="ARBA" id="ARBA00022840"/>
    </source>
</evidence>
<dbReference type="InterPro" id="IPR017871">
    <property type="entry name" value="ABC_transporter-like_CS"/>
</dbReference>
<comment type="caution">
    <text evidence="10">The sequence shown here is derived from an EMBL/GenBank/DDBJ whole genome shotgun (WGS) entry which is preliminary data.</text>
</comment>
<feature type="transmembrane region" description="Helical" evidence="8">
    <location>
        <begin position="450"/>
        <end position="474"/>
    </location>
</feature>
<dbReference type="GO" id="GO:0005524">
    <property type="term" value="F:ATP binding"/>
    <property type="evidence" value="ECO:0007669"/>
    <property type="project" value="UniProtKB-KW"/>
</dbReference>
<dbReference type="Pfam" id="PF19055">
    <property type="entry name" value="ABC2_membrane_7"/>
    <property type="match status" value="1"/>
</dbReference>
<dbReference type="EMBL" id="LHPG02000009">
    <property type="protein sequence ID" value="PRW56210.1"/>
    <property type="molecule type" value="Genomic_DNA"/>
</dbReference>